<dbReference type="InterPro" id="IPR007735">
    <property type="entry name" value="Pecanex_C"/>
</dbReference>
<feature type="transmembrane region" description="Helical" evidence="6">
    <location>
        <begin position="74"/>
        <end position="94"/>
    </location>
</feature>
<dbReference type="GO" id="GO:0016020">
    <property type="term" value="C:membrane"/>
    <property type="evidence" value="ECO:0007669"/>
    <property type="project" value="UniProtKB-SubCell"/>
</dbReference>
<sequence length="1229" mass="137548">MGTGIPLLNDYKQEFFAKRFPQTILGGPKLRLGYDAPVYVYINQLILFIIPFILGGLVTLLVELDTISDVVGVILYGSLVLAFVLAANIISSIVQEKCTSDLTYPTKKNLFAEEDEIDFVSCCGVETYEFVIPRKKFIANLIIHAVLSGCMCGLSLWYLLPTTLNALYSNSMGATVVIFIFGWFTVLVAQYPLTVAAPPEPATYRTMDRWELSPLTRPFYVLVFCMFDLLYRYHSQATFSTTNQALHILFVVLPVLWTGGFLPPVDCFFLWLGEQVHIHLLGGSPMASDLRLGVLLLLSVGVYFAAYFMPSCLATVLVSALFGYLLSIDLGGLVNQIIHTCRSRNKVSDDQGVIAMDMRIKGFLWRWGVLEFLYHFIMLAFVGVTAGLLNVNSHTISGDVWRILGYVIIGFCVVEKILRDLQNVYIFFGLLRNWLFPKSSHLGKIFLDRRKMLKPLGVVRRIIVNWVAPLTMLGYASLLVTTSDPASVSVTTALSTATSVWYLFGVVRVFRAIWQNTVTSLLELSITHIILVTTTSTSELILFPILSLVIGLCLDRTIQFLNKLYFCVTVLITSWTDKKQRRGSTAALIGVSVFLFPLVLLMVSLASVLSAPLLPLFTLPLFVMGFPRPNKFWPENVGASANVNPDTMFYKQLAPVLSGTLGSAFADGRLGEAFVGNHYLLRFQDRLVWIMVLERGAGYCTVSIKGLELQETSCHTAEAARLDDIFEEAFPEKLGCSLNQYPLHTLALVDIEPVKTYSDARNVLTGIIDQPGSFDIVMSSFIKSLVWVLLHRVNQLKIKEKKKNLENASKGAGSENNNNLSGRISKASLHHNDRAVIAMETYAGRPSSSKQNKMNSSWGSLGSFTDSIFSEDEFTDRKKTNATKQEPKKPKTPTFGAPAKTVSKFDDEIEDLMNDFELGLPALDVKKKTPNVGAVSKFDSKKTSNGIFKPMTNLAGSPDFKCSHSVHISLPQKWRELPLEPSQVSRYMGKFPREWFKHVLGTLDWSGVKGPVNQVKEEVANDDVLTNCYSQLVMACYSIFDTNSSVGGANTLYKFYNGDLPWNAMLDWLSEDKELYKLVLKAYRYGFKMMLDQVLMGEATTPAEFEEYLTEFDRDWYIGLEKEEEWKTSVLNSVPSLFSLGHNKAQGTYSSRLLTLQEEMVYIGRLNSEAVKGQWANLSLELLYFTNDDEERYSIQAHPTILRNLTVQAADPPLGYPIFSSHPISIPTV</sequence>
<evidence type="ECO:0000259" key="8">
    <source>
        <dbReference type="Pfam" id="PF05041"/>
    </source>
</evidence>
<evidence type="ECO:0000256" key="7">
    <source>
        <dbReference type="SAM" id="MobiDB-lite"/>
    </source>
</evidence>
<feature type="transmembrane region" description="Helical" evidence="6">
    <location>
        <begin position="292"/>
        <end position="310"/>
    </location>
</feature>
<evidence type="ECO:0000256" key="4">
    <source>
        <dbReference type="ARBA" id="ARBA00022989"/>
    </source>
</evidence>
<dbReference type="InterPro" id="IPR039797">
    <property type="entry name" value="Pecanex"/>
</dbReference>
<evidence type="ECO:0000256" key="1">
    <source>
        <dbReference type="ARBA" id="ARBA00004141"/>
    </source>
</evidence>
<proteinExistence type="inferred from homology"/>
<dbReference type="AlphaFoldDB" id="A0A8W8IEP5"/>
<reference evidence="9" key="1">
    <citation type="submission" date="2022-08" db="UniProtKB">
        <authorList>
            <consortium name="EnsemblMetazoa"/>
        </authorList>
    </citation>
    <scope>IDENTIFICATION</scope>
    <source>
        <strain evidence="9">05x7-T-G4-1.051#20</strain>
    </source>
</reference>
<feature type="transmembrane region" description="Helical" evidence="6">
    <location>
        <begin position="486"/>
        <end position="507"/>
    </location>
</feature>
<comment type="similarity">
    <text evidence="2 6">Belongs to the pecanex family.</text>
</comment>
<protein>
    <recommendedName>
        <fullName evidence="6">Pecanex-like protein</fullName>
    </recommendedName>
</protein>
<dbReference type="EnsemblMetazoa" id="G13600.1">
    <property type="protein sequence ID" value="G13600.1:cds"/>
    <property type="gene ID" value="G13600"/>
</dbReference>
<keyword evidence="3 6" id="KW-0812">Transmembrane</keyword>
<evidence type="ECO:0000256" key="5">
    <source>
        <dbReference type="ARBA" id="ARBA00023136"/>
    </source>
</evidence>
<feature type="transmembrane region" description="Helical" evidence="6">
    <location>
        <begin position="137"/>
        <end position="160"/>
    </location>
</feature>
<feature type="transmembrane region" description="Helical" evidence="6">
    <location>
        <begin position="458"/>
        <end position="480"/>
    </location>
</feature>
<feature type="transmembrane region" description="Helical" evidence="6">
    <location>
        <begin position="364"/>
        <end position="388"/>
    </location>
</feature>
<feature type="region of interest" description="Disordered" evidence="7">
    <location>
        <begin position="875"/>
        <end position="899"/>
    </location>
</feature>
<evidence type="ECO:0000256" key="6">
    <source>
        <dbReference type="RuleBase" id="RU367089"/>
    </source>
</evidence>
<organism evidence="9 10">
    <name type="scientific">Magallana gigas</name>
    <name type="common">Pacific oyster</name>
    <name type="synonym">Crassostrea gigas</name>
    <dbReference type="NCBI Taxonomy" id="29159"/>
    <lineage>
        <taxon>Eukaryota</taxon>
        <taxon>Metazoa</taxon>
        <taxon>Spiralia</taxon>
        <taxon>Lophotrochozoa</taxon>
        <taxon>Mollusca</taxon>
        <taxon>Bivalvia</taxon>
        <taxon>Autobranchia</taxon>
        <taxon>Pteriomorphia</taxon>
        <taxon>Ostreida</taxon>
        <taxon>Ostreoidea</taxon>
        <taxon>Ostreidae</taxon>
        <taxon>Magallana</taxon>
    </lineage>
</organism>
<evidence type="ECO:0000313" key="10">
    <source>
        <dbReference type="Proteomes" id="UP000005408"/>
    </source>
</evidence>
<evidence type="ECO:0000256" key="2">
    <source>
        <dbReference type="ARBA" id="ARBA00010170"/>
    </source>
</evidence>
<dbReference type="Proteomes" id="UP000005408">
    <property type="component" value="Unassembled WGS sequence"/>
</dbReference>
<keyword evidence="4 6" id="KW-1133">Transmembrane helix</keyword>
<feature type="transmembrane region" description="Helical" evidence="6">
    <location>
        <begin position="587"/>
        <end position="614"/>
    </location>
</feature>
<dbReference type="Pfam" id="PF05041">
    <property type="entry name" value="Pecanex_C"/>
    <property type="match status" value="1"/>
</dbReference>
<keyword evidence="10" id="KW-1185">Reference proteome</keyword>
<feature type="compositionally biased region" description="Basic and acidic residues" evidence="7">
    <location>
        <begin position="875"/>
        <end position="889"/>
    </location>
</feature>
<dbReference type="PANTHER" id="PTHR12372:SF6">
    <property type="entry name" value="PECANEX-LIKE PROTEIN 4"/>
    <property type="match status" value="1"/>
</dbReference>
<feature type="transmembrane region" description="Helical" evidence="6">
    <location>
        <begin position="38"/>
        <end position="62"/>
    </location>
</feature>
<evidence type="ECO:0000256" key="3">
    <source>
        <dbReference type="ARBA" id="ARBA00022692"/>
    </source>
</evidence>
<feature type="domain" description="Pecanex C-terminal" evidence="8">
    <location>
        <begin position="1051"/>
        <end position="1221"/>
    </location>
</feature>
<feature type="transmembrane region" description="Helical" evidence="6">
    <location>
        <begin position="245"/>
        <end position="272"/>
    </location>
</feature>
<feature type="transmembrane region" description="Helical" evidence="6">
    <location>
        <begin position="558"/>
        <end position="575"/>
    </location>
</feature>
<evidence type="ECO:0000313" key="9">
    <source>
        <dbReference type="EnsemblMetazoa" id="G13600.1:cds"/>
    </source>
</evidence>
<feature type="transmembrane region" description="Helical" evidence="6">
    <location>
        <begin position="215"/>
        <end position="233"/>
    </location>
</feature>
<name>A0A8W8IEP5_MAGGI</name>
<feature type="transmembrane region" description="Helical" evidence="6">
    <location>
        <begin position="528"/>
        <end position="552"/>
    </location>
</feature>
<dbReference type="PANTHER" id="PTHR12372">
    <property type="entry name" value="PECANEX"/>
    <property type="match status" value="1"/>
</dbReference>
<accession>A0A8W8IEP5</accession>
<feature type="transmembrane region" description="Helical" evidence="6">
    <location>
        <begin position="400"/>
        <end position="418"/>
    </location>
</feature>
<keyword evidence="5 6" id="KW-0472">Membrane</keyword>
<feature type="transmembrane region" description="Helical" evidence="6">
    <location>
        <begin position="316"/>
        <end position="338"/>
    </location>
</feature>
<feature type="transmembrane region" description="Helical" evidence="6">
    <location>
        <begin position="172"/>
        <end position="194"/>
    </location>
</feature>
<comment type="subcellular location">
    <subcellularLocation>
        <location evidence="1 6">Membrane</location>
        <topology evidence="1 6">Multi-pass membrane protein</topology>
    </subcellularLocation>
</comment>
<dbReference type="OrthoDB" id="5979286at2759"/>
<dbReference type="OMA" id="FVFGWIT"/>